<dbReference type="GO" id="GO:0016567">
    <property type="term" value="P:protein ubiquitination"/>
    <property type="evidence" value="ECO:0007669"/>
    <property type="project" value="UniProtKB-UniPathway"/>
</dbReference>
<dbReference type="Gene3D" id="2.30.30.1150">
    <property type="match status" value="1"/>
</dbReference>
<dbReference type="InterPro" id="IPR001841">
    <property type="entry name" value="Znf_RING"/>
</dbReference>
<feature type="compositionally biased region" description="Low complexity" evidence="14">
    <location>
        <begin position="107"/>
        <end position="126"/>
    </location>
</feature>
<feature type="compositionally biased region" description="Basic and acidic residues" evidence="14">
    <location>
        <begin position="171"/>
        <end position="186"/>
    </location>
</feature>
<dbReference type="FunFam" id="3.30.40.10:FF:000066">
    <property type="entry name" value="E3 ubiquitin-protein ligase UHRF2 isoform X1"/>
    <property type="match status" value="1"/>
</dbReference>
<reference evidence="20" key="1">
    <citation type="submission" date="2025-08" db="UniProtKB">
        <authorList>
            <consortium name="RefSeq"/>
        </authorList>
    </citation>
    <scope>IDENTIFICATION</scope>
    <source>
        <tissue evidence="20">Gonads</tissue>
    </source>
</reference>
<feature type="region of interest" description="Disordered" evidence="14">
    <location>
        <begin position="81"/>
        <end position="130"/>
    </location>
</feature>
<feature type="domain" description="RING-type" evidence="17">
    <location>
        <begin position="857"/>
        <end position="896"/>
    </location>
</feature>
<dbReference type="PROSITE" id="PS50053">
    <property type="entry name" value="UBIQUITIN_2"/>
    <property type="match status" value="1"/>
</dbReference>
<evidence type="ECO:0000259" key="15">
    <source>
        <dbReference type="PROSITE" id="PS50016"/>
    </source>
</evidence>
<dbReference type="GO" id="GO:0008270">
    <property type="term" value="F:zinc ion binding"/>
    <property type="evidence" value="ECO:0007669"/>
    <property type="project" value="UniProtKB-KW"/>
</dbReference>
<feature type="domain" description="Ubiquitin-like" evidence="16">
    <location>
        <begin position="1"/>
        <end position="78"/>
    </location>
</feature>
<dbReference type="OMA" id="CQHNICK"/>
<evidence type="ECO:0000313" key="20">
    <source>
        <dbReference type="RefSeq" id="XP_013414439.1"/>
    </source>
</evidence>
<evidence type="ECO:0000256" key="7">
    <source>
        <dbReference type="ARBA" id="ARBA00022786"/>
    </source>
</evidence>
<dbReference type="FunFam" id="3.10.20.90:FF:000465">
    <property type="entry name" value="E3 ubiquitin-protein ligase UHRF1-like Protein"/>
    <property type="match status" value="1"/>
</dbReference>
<dbReference type="PANTHER" id="PTHR14140:SF45">
    <property type="entry name" value="RING-TYPE E3 UBIQUITIN TRANSFERASE"/>
    <property type="match status" value="1"/>
</dbReference>
<dbReference type="GO" id="GO:0061630">
    <property type="term" value="F:ubiquitin protein ligase activity"/>
    <property type="evidence" value="ECO:0007669"/>
    <property type="project" value="UniProtKB-EC"/>
</dbReference>
<comment type="subcellular location">
    <subcellularLocation>
        <location evidence="13">Nucleus</location>
    </subcellularLocation>
</comment>
<dbReference type="GO" id="GO:0044027">
    <property type="term" value="P:negative regulation of gene expression via chromosomal CpG island methylation"/>
    <property type="evidence" value="ECO:0007669"/>
    <property type="project" value="TreeGrafter"/>
</dbReference>
<evidence type="ECO:0000256" key="10">
    <source>
        <dbReference type="ARBA" id="ARBA00023242"/>
    </source>
</evidence>
<dbReference type="Gene3D" id="3.10.20.90">
    <property type="entry name" value="Phosphatidylinositol 3-kinase Catalytic Subunit, Chain A, domain 1"/>
    <property type="match status" value="1"/>
</dbReference>
<dbReference type="Pfam" id="PF00240">
    <property type="entry name" value="ubiquitin"/>
    <property type="match status" value="1"/>
</dbReference>
<dbReference type="SUPFAM" id="SSF57850">
    <property type="entry name" value="RING/U-box"/>
    <property type="match status" value="1"/>
</dbReference>
<evidence type="ECO:0000256" key="9">
    <source>
        <dbReference type="ARBA" id="ARBA00023125"/>
    </source>
</evidence>
<dbReference type="EC" id="2.3.2.27" evidence="3"/>
<dbReference type="InterPro" id="IPR036987">
    <property type="entry name" value="SRA-YDG_sf"/>
</dbReference>
<dbReference type="FunFam" id="2.30.280.10:FF:000001">
    <property type="entry name" value="E3 ubiquitin-protein ligase UHRF1 isoform 1"/>
    <property type="match status" value="1"/>
</dbReference>
<evidence type="ECO:0000259" key="18">
    <source>
        <dbReference type="PROSITE" id="PS51015"/>
    </source>
</evidence>
<dbReference type="OrthoDB" id="2270193at2759"/>
<dbReference type="InterPro" id="IPR029071">
    <property type="entry name" value="Ubiquitin-like_domsf"/>
</dbReference>
<dbReference type="Gene3D" id="3.30.40.10">
    <property type="entry name" value="Zinc/RING finger domain, C3HC4 (zinc finger)"/>
    <property type="match status" value="1"/>
</dbReference>
<keyword evidence="19" id="KW-1185">Reference proteome</keyword>
<keyword evidence="7" id="KW-0833">Ubl conjugation pathway</keyword>
<keyword evidence="9" id="KW-0238">DNA-binding</keyword>
<evidence type="ECO:0000313" key="19">
    <source>
        <dbReference type="Proteomes" id="UP000085678"/>
    </source>
</evidence>
<feature type="compositionally biased region" description="Polar residues" evidence="14">
    <location>
        <begin position="267"/>
        <end position="279"/>
    </location>
</feature>
<dbReference type="CDD" id="cd01797">
    <property type="entry name" value="Ubl_UHRF"/>
    <property type="match status" value="1"/>
</dbReference>
<dbReference type="PRINTS" id="PR00348">
    <property type="entry name" value="UBIQUITIN"/>
</dbReference>
<evidence type="ECO:0000256" key="12">
    <source>
        <dbReference type="PROSITE-ProRule" id="PRU00175"/>
    </source>
</evidence>
<dbReference type="Pfam" id="PF00628">
    <property type="entry name" value="PHD"/>
    <property type="match status" value="1"/>
</dbReference>
<dbReference type="CDD" id="cd15525">
    <property type="entry name" value="PHD_UHRF1_2"/>
    <property type="match status" value="1"/>
</dbReference>
<evidence type="ECO:0000256" key="11">
    <source>
        <dbReference type="ARBA" id="ARBA00023306"/>
    </source>
</evidence>
<dbReference type="InParanoid" id="A0A1S3JWM3"/>
<keyword evidence="10 13" id="KW-0539">Nucleus</keyword>
<dbReference type="InterPro" id="IPR015947">
    <property type="entry name" value="PUA-like_sf"/>
</dbReference>
<keyword evidence="5" id="KW-0479">Metal-binding</keyword>
<dbReference type="PROSITE" id="PS51015">
    <property type="entry name" value="YDG"/>
    <property type="match status" value="1"/>
</dbReference>
<dbReference type="SUPFAM" id="SSF57903">
    <property type="entry name" value="FYVE/PHD zinc finger"/>
    <property type="match status" value="1"/>
</dbReference>
<dbReference type="Pfam" id="PF12148">
    <property type="entry name" value="TTD"/>
    <property type="match status" value="2"/>
</dbReference>
<evidence type="ECO:0000259" key="16">
    <source>
        <dbReference type="PROSITE" id="PS50053"/>
    </source>
</evidence>
<dbReference type="InterPro" id="IPR000626">
    <property type="entry name" value="Ubiquitin-like_dom"/>
</dbReference>
<dbReference type="InterPro" id="IPR013083">
    <property type="entry name" value="Znf_RING/FYVE/PHD"/>
</dbReference>
<dbReference type="PROSITE" id="PS50089">
    <property type="entry name" value="ZF_RING_2"/>
    <property type="match status" value="1"/>
</dbReference>
<dbReference type="InterPro" id="IPR019787">
    <property type="entry name" value="Znf_PHD-finger"/>
</dbReference>
<keyword evidence="4" id="KW-0808">Transferase</keyword>
<dbReference type="AlphaFoldDB" id="A0A1S3JWM3"/>
<dbReference type="GeneID" id="106176552"/>
<dbReference type="InterPro" id="IPR045134">
    <property type="entry name" value="UHRF1/2-like"/>
</dbReference>
<evidence type="ECO:0000256" key="2">
    <source>
        <dbReference type="ARBA" id="ARBA00004906"/>
    </source>
</evidence>
<keyword evidence="11" id="KW-0131">Cell cycle</keyword>
<dbReference type="InterPro" id="IPR019956">
    <property type="entry name" value="Ubiquitin_dom"/>
</dbReference>
<sequence length="926" mass="104226">MWIQVRSMDGKTCHRIDGLSKLTKIEDLRSKLVDPFDAPAERQRLFYRGKQLEDGHTLFDYDVHLNDIVQLMVRMAAPPCEKEVTKDTEEVNSEDDSNSSNKENEPENMQTSEPSTSQHTTSSTDSGFEDMHSTYKVGDIIDARDNTMGAWFEGKIVKITRYVDEDSSDNESVKSVEKNNNMKEENPTISPTNEEKEQSEDLKVDETLVKNEATAEVTGNNNNIEETMEVDDPQDKEITCDNVTDPNPLGMSTSDQHQTSEKDQEDNTSNNVKDTNDAGNSDPEEGALTSVQGEYQKEQNGSLSIGNSNTSESSKDLISKVELEKIPDDDFIYHVQYEGYEEEEDIAKVRSSSIRPRARNTISLKDIQVNDRVMVNFNYDEPKARGYWYDAIITGKRDTRTIKELYATVFLGADLMALEDCKILFIDEVFAIEKPGSQINTSDPGSAAATPTKRQNKPECDHCLDNPRRKCKHCACHGCGGKNDPDKQIMCDECDMAFHLACLDPPLEAVPDVEEWYCPLCKNDESEVVKAGEKLKQSKKKSKMASANSTAQRDWGRGMACVGRSKICNIVPPNHFGPIPGIEVGTTWKFRVQVSEAGVHRPHVAGIHGRDVEGAYSIVLSGGYEDDEDNGDTFYYTGSGGRDLSGNKRTAEQSCDQTLTRTNRALAKNCNAPLNDKQGGEASDWKAGKPVRVVRNCKGRKHSKYAPEEGNRYDGLYKVVKYWPEKGKSGFIVWRYLFRRDDPTPAPWTKAGKKRIEELGLTIQYPQGYLESQREKEQQNAEAENKKGKGKRKREESESPKSTPEKKQKVAAYKFDPEVANLVKEDVENKKLWKEAKEHAKEGVQKFLAKVEELFLCICCQEIAYKPVTTKCHHNVCKSCLSRSFKAEVYSCPMCRTELGKEYSMAVNKTLSKILNALFPGYENGR</sequence>
<comment type="catalytic activity">
    <reaction evidence="1">
        <text>S-ubiquitinyl-[E2 ubiquitin-conjugating enzyme]-L-cysteine + [acceptor protein]-L-lysine = [E2 ubiquitin-conjugating enzyme]-L-cysteine + N(6)-ubiquitinyl-[acceptor protein]-L-lysine.</text>
        <dbReference type="EC" id="2.3.2.27"/>
    </reaction>
</comment>
<dbReference type="GO" id="GO:0005634">
    <property type="term" value="C:nucleus"/>
    <property type="evidence" value="ECO:0007669"/>
    <property type="project" value="UniProtKB-SubCell"/>
</dbReference>
<gene>
    <name evidence="20" type="primary">LOC106176552</name>
</gene>
<feature type="region of interest" description="Disordered" evidence="14">
    <location>
        <begin position="165"/>
        <end position="289"/>
    </location>
</feature>
<dbReference type="Gene3D" id="2.30.30.140">
    <property type="match status" value="2"/>
</dbReference>
<dbReference type="PROSITE" id="PS00518">
    <property type="entry name" value="ZF_RING_1"/>
    <property type="match status" value="1"/>
</dbReference>
<dbReference type="PANTHER" id="PTHR14140">
    <property type="entry name" value="E3 UBIQUITIN-PROTEIN LIGASE UHRF-RELATED"/>
    <property type="match status" value="1"/>
</dbReference>
<dbReference type="UniPathway" id="UPA00143"/>
<dbReference type="CDD" id="cd20388">
    <property type="entry name" value="Tudor_UHRF_rpt2"/>
    <property type="match status" value="1"/>
</dbReference>
<dbReference type="SUPFAM" id="SSF88697">
    <property type="entry name" value="PUA domain-like"/>
    <property type="match status" value="1"/>
</dbReference>
<evidence type="ECO:0000256" key="1">
    <source>
        <dbReference type="ARBA" id="ARBA00000900"/>
    </source>
</evidence>
<evidence type="ECO:0000256" key="6">
    <source>
        <dbReference type="ARBA" id="ARBA00022771"/>
    </source>
</evidence>
<feature type="domain" description="PHD-type" evidence="15">
    <location>
        <begin position="473"/>
        <end position="524"/>
    </location>
</feature>
<dbReference type="RefSeq" id="XP_013414439.1">
    <property type="nucleotide sequence ID" value="XM_013558985.1"/>
</dbReference>
<accession>A0A1S3JWM3</accession>
<protein>
    <recommendedName>
        <fullName evidence="3">RING-type E3 ubiquitin transferase</fullName>
        <ecNumber evidence="3">2.3.2.27</ecNumber>
    </recommendedName>
</protein>
<dbReference type="InterPro" id="IPR003105">
    <property type="entry name" value="SRA_YDG"/>
</dbReference>
<comment type="pathway">
    <text evidence="2">Protein modification; protein ubiquitination.</text>
</comment>
<evidence type="ECO:0000256" key="8">
    <source>
        <dbReference type="ARBA" id="ARBA00022833"/>
    </source>
</evidence>
<feature type="region of interest" description="Disordered" evidence="14">
    <location>
        <begin position="771"/>
        <end position="809"/>
    </location>
</feature>
<dbReference type="SMART" id="SM00249">
    <property type="entry name" value="PHD"/>
    <property type="match status" value="1"/>
</dbReference>
<evidence type="ECO:0000256" key="14">
    <source>
        <dbReference type="SAM" id="MobiDB-lite"/>
    </source>
</evidence>
<evidence type="ECO:0000259" key="17">
    <source>
        <dbReference type="PROSITE" id="PS50089"/>
    </source>
</evidence>
<organism evidence="19 20">
    <name type="scientific">Lingula anatina</name>
    <name type="common">Brachiopod</name>
    <name type="synonym">Lingula unguis</name>
    <dbReference type="NCBI Taxonomy" id="7574"/>
    <lineage>
        <taxon>Eukaryota</taxon>
        <taxon>Metazoa</taxon>
        <taxon>Spiralia</taxon>
        <taxon>Lophotrochozoa</taxon>
        <taxon>Brachiopoda</taxon>
        <taxon>Linguliformea</taxon>
        <taxon>Lingulata</taxon>
        <taxon>Lingulida</taxon>
        <taxon>Linguloidea</taxon>
        <taxon>Lingulidae</taxon>
        <taxon>Lingula</taxon>
    </lineage>
</organism>
<feature type="compositionally biased region" description="Basic and acidic residues" evidence="14">
    <location>
        <begin position="193"/>
        <end position="209"/>
    </location>
</feature>
<dbReference type="InterPro" id="IPR021991">
    <property type="entry name" value="TTD_dom"/>
</dbReference>
<dbReference type="InterPro" id="IPR017907">
    <property type="entry name" value="Znf_RING_CS"/>
</dbReference>
<dbReference type="STRING" id="7574.A0A1S3JWM3"/>
<feature type="region of interest" description="Disordered" evidence="14">
    <location>
        <begin position="440"/>
        <end position="459"/>
    </location>
</feature>
<feature type="domain" description="YDG" evidence="18">
    <location>
        <begin position="577"/>
        <end position="740"/>
    </location>
</feature>
<dbReference type="Gene3D" id="2.30.280.10">
    <property type="entry name" value="SRA-YDG"/>
    <property type="match status" value="1"/>
</dbReference>
<evidence type="ECO:0000256" key="13">
    <source>
        <dbReference type="PROSITE-ProRule" id="PRU00358"/>
    </source>
</evidence>
<dbReference type="SMART" id="SM00466">
    <property type="entry name" value="SRA"/>
    <property type="match status" value="1"/>
</dbReference>
<keyword evidence="6 12" id="KW-0863">Zinc-finger</keyword>
<dbReference type="KEGG" id="lak:106176552"/>
<dbReference type="Pfam" id="PF02182">
    <property type="entry name" value="SAD_SRA"/>
    <property type="match status" value="1"/>
</dbReference>
<dbReference type="PROSITE" id="PS50016">
    <property type="entry name" value="ZF_PHD_2"/>
    <property type="match status" value="1"/>
</dbReference>
<dbReference type="Proteomes" id="UP000085678">
    <property type="component" value="Unplaced"/>
</dbReference>
<feature type="compositionally biased region" description="Polar residues" evidence="14">
    <location>
        <begin position="241"/>
        <end position="257"/>
    </location>
</feature>
<dbReference type="SMART" id="SM00213">
    <property type="entry name" value="UBQ"/>
    <property type="match status" value="1"/>
</dbReference>
<proteinExistence type="predicted"/>
<dbReference type="InterPro" id="IPR001965">
    <property type="entry name" value="Znf_PHD"/>
</dbReference>
<dbReference type="GO" id="GO:0003677">
    <property type="term" value="F:DNA binding"/>
    <property type="evidence" value="ECO:0007669"/>
    <property type="project" value="UniProtKB-KW"/>
</dbReference>
<dbReference type="SUPFAM" id="SSF54236">
    <property type="entry name" value="Ubiquitin-like"/>
    <property type="match status" value="1"/>
</dbReference>
<name>A0A1S3JWM3_LINAN</name>
<feature type="compositionally biased region" description="Basic and acidic residues" evidence="14">
    <location>
        <begin position="772"/>
        <end position="808"/>
    </location>
</feature>
<evidence type="ECO:0000256" key="5">
    <source>
        <dbReference type="ARBA" id="ARBA00022723"/>
    </source>
</evidence>
<dbReference type="InterPro" id="IPR011011">
    <property type="entry name" value="Znf_FYVE_PHD"/>
</dbReference>
<keyword evidence="8" id="KW-0862">Zinc</keyword>
<evidence type="ECO:0000256" key="4">
    <source>
        <dbReference type="ARBA" id="ARBA00022679"/>
    </source>
</evidence>
<evidence type="ECO:0000256" key="3">
    <source>
        <dbReference type="ARBA" id="ARBA00012483"/>
    </source>
</evidence>
<dbReference type="SMART" id="SM00184">
    <property type="entry name" value="RING"/>
    <property type="match status" value="2"/>
</dbReference>